<dbReference type="GO" id="GO:0090158">
    <property type="term" value="P:endoplasmic reticulum membrane organization"/>
    <property type="evidence" value="ECO:0000318"/>
    <property type="project" value="GO_Central"/>
</dbReference>
<gene>
    <name evidence="9" type="ORF">MONBRDRAFT_33834</name>
</gene>
<evidence type="ECO:0000256" key="4">
    <source>
        <dbReference type="ARBA" id="ARBA00022989"/>
    </source>
</evidence>
<feature type="compositionally biased region" description="Basic residues" evidence="6">
    <location>
        <begin position="39"/>
        <end position="48"/>
    </location>
</feature>
<feature type="region of interest" description="Disordered" evidence="6">
    <location>
        <begin position="390"/>
        <end position="454"/>
    </location>
</feature>
<keyword evidence="4 7" id="KW-1133">Transmembrane helix</keyword>
<feature type="compositionally biased region" description="Polar residues" evidence="6">
    <location>
        <begin position="209"/>
        <end position="223"/>
    </location>
</feature>
<dbReference type="InterPro" id="IPR016763">
    <property type="entry name" value="VAP"/>
</dbReference>
<feature type="region of interest" description="Disordered" evidence="6">
    <location>
        <begin position="1"/>
        <end position="57"/>
    </location>
</feature>
<dbReference type="GO" id="GO:0061817">
    <property type="term" value="P:endoplasmic reticulum-plasma membrane tethering"/>
    <property type="evidence" value="ECO:0000318"/>
    <property type="project" value="GO_Central"/>
</dbReference>
<dbReference type="InParanoid" id="A9V7U2"/>
<dbReference type="STRING" id="81824.A9V7U2"/>
<dbReference type="GeneID" id="5894041"/>
<feature type="compositionally biased region" description="Low complexity" evidence="6">
    <location>
        <begin position="432"/>
        <end position="441"/>
    </location>
</feature>
<keyword evidence="10" id="KW-1185">Reference proteome</keyword>
<dbReference type="InterPro" id="IPR008962">
    <property type="entry name" value="PapD-like_sf"/>
</dbReference>
<dbReference type="FunCoup" id="A9V7U2">
    <property type="interactions" value="1573"/>
</dbReference>
<dbReference type="Gene3D" id="2.60.40.10">
    <property type="entry name" value="Immunoglobulins"/>
    <property type="match status" value="1"/>
</dbReference>
<keyword evidence="3 7" id="KW-0812">Transmembrane</keyword>
<dbReference type="EMBL" id="CH991566">
    <property type="protein sequence ID" value="EDQ86436.1"/>
    <property type="molecule type" value="Genomic_DNA"/>
</dbReference>
<evidence type="ECO:0000256" key="2">
    <source>
        <dbReference type="ARBA" id="ARBA00008932"/>
    </source>
</evidence>
<comment type="similarity">
    <text evidence="2">Belongs to the VAMP-associated protein (VAP) (TC 9.B.17) family.</text>
</comment>
<protein>
    <recommendedName>
        <fullName evidence="8">MSP domain-containing protein</fullName>
    </recommendedName>
</protein>
<feature type="transmembrane region" description="Helical" evidence="7">
    <location>
        <begin position="470"/>
        <end position="491"/>
    </location>
</feature>
<dbReference type="GO" id="GO:0005789">
    <property type="term" value="C:endoplasmic reticulum membrane"/>
    <property type="evidence" value="ECO:0000318"/>
    <property type="project" value="GO_Central"/>
</dbReference>
<dbReference type="PANTHER" id="PTHR10809">
    <property type="entry name" value="VESICLE-ASSOCIATED MEMBRANE PROTEIN-ASSOCIATED PROTEIN"/>
    <property type="match status" value="1"/>
</dbReference>
<dbReference type="eggNOG" id="KOG0439">
    <property type="taxonomic scope" value="Eukaryota"/>
</dbReference>
<dbReference type="AlphaFoldDB" id="A9V7U2"/>
<evidence type="ECO:0000259" key="8">
    <source>
        <dbReference type="PROSITE" id="PS50202"/>
    </source>
</evidence>
<proteinExistence type="inferred from homology"/>
<dbReference type="Proteomes" id="UP000001357">
    <property type="component" value="Unassembled WGS sequence"/>
</dbReference>
<dbReference type="SUPFAM" id="SSF49354">
    <property type="entry name" value="PapD-like"/>
    <property type="match status" value="1"/>
</dbReference>
<keyword evidence="5 7" id="KW-0472">Membrane</keyword>
<dbReference type="InterPro" id="IPR013783">
    <property type="entry name" value="Ig-like_fold"/>
</dbReference>
<evidence type="ECO:0000256" key="5">
    <source>
        <dbReference type="ARBA" id="ARBA00023136"/>
    </source>
</evidence>
<sequence length="492" mass="53317">MTVEPSRLKQEAINTRPPATKATPPKAPAQPQHKEERGGKRRRRRREQRRREGAEGAPESSLTLAFFHPSLSQTLSNSLSLKLSLLNSLSLKLSLSQTLSLKLSLLNSLSLKLSLSQTLSLSLKLSLSLLSLSLSSFSLLSVSSPLSLSFSSFSLFSLFSFSSDTTARNDFPAAAAGVFWDQSRQQRTAGAQRCTEAGRGHCQRRGRSTKSFNSRHTTTNSSAGSSLIMELNRTSATQEPPCIEVSPRETLHFEGNPSAREKTIRSTLTLTNKTDRNVAFKIKTTRPNAYCVRPNSGSLPPRESKEIEIIMQQFTNLRSDHGKHKFQIQALPLTSALQEGELADKLKTDDFKSHAHEIRMRCTWHNILLEDGLFSAGNVDSAKSAAVAEAPKPSSSLKNTAAPKPAPAVVPAEKAATPVEDKNQAVSKETTPASPKAAAAPVRSESSTSKPSVAQLRPTNIDDVAGTKSAPLNVLLVLVAFLIGVAFGKLYL</sequence>
<dbReference type="KEGG" id="mbr:MONBRDRAFT_33834"/>
<name>A9V7U2_MONBE</name>
<comment type="subcellular location">
    <subcellularLocation>
        <location evidence="1">Membrane</location>
        <topology evidence="1">Single-pass type IV membrane protein</topology>
    </subcellularLocation>
</comment>
<feature type="region of interest" description="Disordered" evidence="6">
    <location>
        <begin position="196"/>
        <end position="223"/>
    </location>
</feature>
<dbReference type="Pfam" id="PF00635">
    <property type="entry name" value="Motile_Sperm"/>
    <property type="match status" value="1"/>
</dbReference>
<dbReference type="PANTHER" id="PTHR10809:SF6">
    <property type="entry name" value="AT11025P-RELATED"/>
    <property type="match status" value="1"/>
</dbReference>
<dbReference type="InterPro" id="IPR000535">
    <property type="entry name" value="MSP_dom"/>
</dbReference>
<feature type="domain" description="MSP" evidence="8">
    <location>
        <begin position="242"/>
        <end position="365"/>
    </location>
</feature>
<feature type="compositionally biased region" description="Low complexity" evidence="6">
    <location>
        <begin position="400"/>
        <end position="418"/>
    </location>
</feature>
<dbReference type="GO" id="GO:0005886">
    <property type="term" value="C:plasma membrane"/>
    <property type="evidence" value="ECO:0000318"/>
    <property type="project" value="GO_Central"/>
</dbReference>
<evidence type="ECO:0000256" key="1">
    <source>
        <dbReference type="ARBA" id="ARBA00004211"/>
    </source>
</evidence>
<evidence type="ECO:0000313" key="10">
    <source>
        <dbReference type="Proteomes" id="UP000001357"/>
    </source>
</evidence>
<organism evidence="9 10">
    <name type="scientific">Monosiga brevicollis</name>
    <name type="common">Choanoflagellate</name>
    <dbReference type="NCBI Taxonomy" id="81824"/>
    <lineage>
        <taxon>Eukaryota</taxon>
        <taxon>Choanoflagellata</taxon>
        <taxon>Craspedida</taxon>
        <taxon>Salpingoecidae</taxon>
        <taxon>Monosiga</taxon>
    </lineage>
</organism>
<evidence type="ECO:0000256" key="7">
    <source>
        <dbReference type="SAM" id="Phobius"/>
    </source>
</evidence>
<reference evidence="9 10" key="1">
    <citation type="journal article" date="2008" name="Nature">
        <title>The genome of the choanoflagellate Monosiga brevicollis and the origin of metazoans.</title>
        <authorList>
            <consortium name="JGI Sequencing"/>
            <person name="King N."/>
            <person name="Westbrook M.J."/>
            <person name="Young S.L."/>
            <person name="Kuo A."/>
            <person name="Abedin M."/>
            <person name="Chapman J."/>
            <person name="Fairclough S."/>
            <person name="Hellsten U."/>
            <person name="Isogai Y."/>
            <person name="Letunic I."/>
            <person name="Marr M."/>
            <person name="Pincus D."/>
            <person name="Putnam N."/>
            <person name="Rokas A."/>
            <person name="Wright K.J."/>
            <person name="Zuzow R."/>
            <person name="Dirks W."/>
            <person name="Good M."/>
            <person name="Goodstein D."/>
            <person name="Lemons D."/>
            <person name="Li W."/>
            <person name="Lyons J.B."/>
            <person name="Morris A."/>
            <person name="Nichols S."/>
            <person name="Richter D.J."/>
            <person name="Salamov A."/>
            <person name="Bork P."/>
            <person name="Lim W.A."/>
            <person name="Manning G."/>
            <person name="Miller W.T."/>
            <person name="McGinnis W."/>
            <person name="Shapiro H."/>
            <person name="Tjian R."/>
            <person name="Grigoriev I.V."/>
            <person name="Rokhsar D."/>
        </authorList>
    </citation>
    <scope>NUCLEOTIDE SEQUENCE [LARGE SCALE GENOMIC DNA]</scope>
    <source>
        <strain evidence="10">MX1 / ATCC 50154</strain>
    </source>
</reference>
<evidence type="ECO:0000256" key="3">
    <source>
        <dbReference type="ARBA" id="ARBA00022692"/>
    </source>
</evidence>
<dbReference type="GO" id="GO:0043495">
    <property type="term" value="F:protein-membrane adaptor activity"/>
    <property type="evidence" value="ECO:0000318"/>
    <property type="project" value="GO_Central"/>
</dbReference>
<dbReference type="RefSeq" id="XP_001748826.1">
    <property type="nucleotide sequence ID" value="XM_001748774.1"/>
</dbReference>
<dbReference type="PROSITE" id="PS50202">
    <property type="entry name" value="MSP"/>
    <property type="match status" value="1"/>
</dbReference>
<feature type="compositionally biased region" description="Basic and acidic residues" evidence="6">
    <location>
        <begin position="1"/>
        <end position="10"/>
    </location>
</feature>
<evidence type="ECO:0000256" key="6">
    <source>
        <dbReference type="SAM" id="MobiDB-lite"/>
    </source>
</evidence>
<accession>A9V7U2</accession>
<evidence type="ECO:0000313" key="9">
    <source>
        <dbReference type="EMBL" id="EDQ86436.1"/>
    </source>
</evidence>